<dbReference type="AlphaFoldDB" id="A0A1B9Y2M9"/>
<evidence type="ECO:0000313" key="2">
    <source>
        <dbReference type="Proteomes" id="UP000093186"/>
    </source>
</evidence>
<name>A0A1B9Y2M9_9FLAO</name>
<dbReference type="RefSeq" id="WP_068702852.1">
    <property type="nucleotide sequence ID" value="NZ_MAKX01000001.1"/>
</dbReference>
<gene>
    <name evidence="1" type="ORF">BA195_04505</name>
</gene>
<dbReference type="Proteomes" id="UP000093186">
    <property type="component" value="Unassembled WGS sequence"/>
</dbReference>
<comment type="caution">
    <text evidence="1">The sequence shown here is derived from an EMBL/GenBank/DDBJ whole genome shotgun (WGS) entry which is preliminary data.</text>
</comment>
<accession>A0A1B9Y2M9</accession>
<reference evidence="1 2" key="1">
    <citation type="submission" date="2016-06" db="EMBL/GenBank/DDBJ databases">
        <title>Draft Genome Sequence of Tenacibaculum soleae UCD-KL19.</title>
        <authorList>
            <person name="Eisen J.A."/>
            <person name="Coil D.A."/>
            <person name="Lujan K.M."/>
        </authorList>
    </citation>
    <scope>NUCLEOTIDE SEQUENCE [LARGE SCALE GENOMIC DNA]</scope>
    <source>
        <strain evidence="1 2">UCD-KL19</strain>
    </source>
</reference>
<dbReference type="STRING" id="447689.BA195_04505"/>
<organism evidence="1 2">
    <name type="scientific">Tenacibaculum soleae</name>
    <dbReference type="NCBI Taxonomy" id="447689"/>
    <lineage>
        <taxon>Bacteria</taxon>
        <taxon>Pseudomonadati</taxon>
        <taxon>Bacteroidota</taxon>
        <taxon>Flavobacteriia</taxon>
        <taxon>Flavobacteriales</taxon>
        <taxon>Flavobacteriaceae</taxon>
        <taxon>Tenacibaculum</taxon>
    </lineage>
</organism>
<dbReference type="EMBL" id="MAKX01000001">
    <property type="protein sequence ID" value="OCK43961.1"/>
    <property type="molecule type" value="Genomic_DNA"/>
</dbReference>
<dbReference type="OrthoDB" id="1190722at2"/>
<proteinExistence type="predicted"/>
<sequence>MDKEHLIKQQEKRYNNLNFAVAIKKDNNGIIQNFIDSEEEARLHDFQGQFYPSFHYEINRVMKTKMTKISQKNIYLAYYYRIKLGIWDVPSKLNFPLFLAAVEKNILDNDMDKTYVSASKMFLLFDFKNNSDLPKIATLSYKDYIASIKFLNLSNSYSCYPNLRKKRIRFTPFLSNKLLLTRIKNGLDFYLDSNFETAASLVLLLLDADETSKKALLNLHKKELKNTQVWLLGSFYKDFQSEEINKPVLIDLYNKFPKEWIDEYQKTNYD</sequence>
<evidence type="ECO:0000313" key="1">
    <source>
        <dbReference type="EMBL" id="OCK43961.1"/>
    </source>
</evidence>
<protein>
    <submittedName>
        <fullName evidence="1">Uncharacterized protein</fullName>
    </submittedName>
</protein>
<keyword evidence="2" id="KW-1185">Reference proteome</keyword>